<evidence type="ECO:0000313" key="1">
    <source>
        <dbReference type="EMBL" id="MBX23358.1"/>
    </source>
</evidence>
<reference evidence="1" key="1">
    <citation type="submission" date="2018-02" db="EMBL/GenBank/DDBJ databases">
        <title>Rhizophora mucronata_Transcriptome.</title>
        <authorList>
            <person name="Meera S.P."/>
            <person name="Sreeshan A."/>
            <person name="Augustine A."/>
        </authorList>
    </citation>
    <scope>NUCLEOTIDE SEQUENCE</scope>
    <source>
        <tissue evidence="1">Leaf</tissue>
    </source>
</reference>
<sequence length="62" mass="7304">MSFLSITLMHFQTNVLANILCEWNFYFLKAPLVTFVNSKLSSIPLLYVKSFLKRFVFFFLSS</sequence>
<organism evidence="1">
    <name type="scientific">Rhizophora mucronata</name>
    <name type="common">Asiatic mangrove</name>
    <dbReference type="NCBI Taxonomy" id="61149"/>
    <lineage>
        <taxon>Eukaryota</taxon>
        <taxon>Viridiplantae</taxon>
        <taxon>Streptophyta</taxon>
        <taxon>Embryophyta</taxon>
        <taxon>Tracheophyta</taxon>
        <taxon>Spermatophyta</taxon>
        <taxon>Magnoliopsida</taxon>
        <taxon>eudicotyledons</taxon>
        <taxon>Gunneridae</taxon>
        <taxon>Pentapetalae</taxon>
        <taxon>rosids</taxon>
        <taxon>fabids</taxon>
        <taxon>Malpighiales</taxon>
        <taxon>Rhizophoraceae</taxon>
        <taxon>Rhizophora</taxon>
    </lineage>
</organism>
<protein>
    <submittedName>
        <fullName evidence="1">Vacuolar protein sorting-associated protein 53 A isoform X1</fullName>
    </submittedName>
</protein>
<accession>A0A2P2LZG2</accession>
<dbReference type="EMBL" id="GGEC01042874">
    <property type="protein sequence ID" value="MBX23358.1"/>
    <property type="molecule type" value="Transcribed_RNA"/>
</dbReference>
<proteinExistence type="predicted"/>
<dbReference type="AlphaFoldDB" id="A0A2P2LZG2"/>
<name>A0A2P2LZG2_RHIMU</name>